<feature type="compositionally biased region" description="Acidic residues" evidence="1">
    <location>
        <begin position="115"/>
        <end position="125"/>
    </location>
</feature>
<sequence>MINHIRQRESIHVYVEHKVDTPDVVDDTMLLPGSRENDVNSGVGVGEQNCNERVNGGDRETFTELGGESNVRSDFIESSDACENSEREEKNGEVSSDEGIEYVDSLDLGSHGSDSDGEGLMEEIFELLPRGTPPPTRVPLAAPTPPTAITHTSPAPFDPAPPAPSQTIASEASTSSPPAL</sequence>
<reference evidence="2 3" key="1">
    <citation type="submission" date="2023-03" db="EMBL/GenBank/DDBJ databases">
        <title>WGS of Gossypium arboreum.</title>
        <authorList>
            <person name="Yu D."/>
        </authorList>
    </citation>
    <scope>NUCLEOTIDE SEQUENCE [LARGE SCALE GENOMIC DNA]</scope>
    <source>
        <tissue evidence="2">Leaf</tissue>
    </source>
</reference>
<evidence type="ECO:0000313" key="2">
    <source>
        <dbReference type="EMBL" id="KAK5775033.1"/>
    </source>
</evidence>
<accession>A0ABR0MM31</accession>
<name>A0ABR0MM31_GOSAR</name>
<feature type="region of interest" description="Disordered" evidence="1">
    <location>
        <begin position="34"/>
        <end position="180"/>
    </location>
</feature>
<feature type="compositionally biased region" description="Polar residues" evidence="1">
    <location>
        <begin position="165"/>
        <end position="180"/>
    </location>
</feature>
<protein>
    <submittedName>
        <fullName evidence="2">Uncharacterized protein</fullName>
    </submittedName>
</protein>
<gene>
    <name evidence="2" type="ORF">PVK06_042900</name>
</gene>
<evidence type="ECO:0000256" key="1">
    <source>
        <dbReference type="SAM" id="MobiDB-lite"/>
    </source>
</evidence>
<feature type="compositionally biased region" description="Pro residues" evidence="1">
    <location>
        <begin position="131"/>
        <end position="146"/>
    </location>
</feature>
<dbReference type="EMBL" id="JARKNE010000012">
    <property type="protein sequence ID" value="KAK5775033.1"/>
    <property type="molecule type" value="Genomic_DNA"/>
</dbReference>
<comment type="caution">
    <text evidence="2">The sequence shown here is derived from an EMBL/GenBank/DDBJ whole genome shotgun (WGS) entry which is preliminary data.</text>
</comment>
<proteinExistence type="predicted"/>
<keyword evidence="3" id="KW-1185">Reference proteome</keyword>
<evidence type="ECO:0000313" key="3">
    <source>
        <dbReference type="Proteomes" id="UP001358586"/>
    </source>
</evidence>
<dbReference type="Proteomes" id="UP001358586">
    <property type="component" value="Chromosome 12"/>
</dbReference>
<organism evidence="2 3">
    <name type="scientific">Gossypium arboreum</name>
    <name type="common">Tree cotton</name>
    <name type="synonym">Gossypium nanking</name>
    <dbReference type="NCBI Taxonomy" id="29729"/>
    <lineage>
        <taxon>Eukaryota</taxon>
        <taxon>Viridiplantae</taxon>
        <taxon>Streptophyta</taxon>
        <taxon>Embryophyta</taxon>
        <taxon>Tracheophyta</taxon>
        <taxon>Spermatophyta</taxon>
        <taxon>Magnoliopsida</taxon>
        <taxon>eudicotyledons</taxon>
        <taxon>Gunneridae</taxon>
        <taxon>Pentapetalae</taxon>
        <taxon>rosids</taxon>
        <taxon>malvids</taxon>
        <taxon>Malvales</taxon>
        <taxon>Malvaceae</taxon>
        <taxon>Malvoideae</taxon>
        <taxon>Gossypium</taxon>
    </lineage>
</organism>